<dbReference type="Proteomes" id="UP000800200">
    <property type="component" value="Unassembled WGS sequence"/>
</dbReference>
<keyword evidence="2" id="KW-1185">Reference proteome</keyword>
<evidence type="ECO:0000313" key="1">
    <source>
        <dbReference type="EMBL" id="KAF2189750.1"/>
    </source>
</evidence>
<gene>
    <name evidence="1" type="ORF">K469DRAFT_47301</name>
</gene>
<sequence length="164" mass="17989">MLFFQLAECKSRQKIVSPPPSPPSHTTAIPFYIPKRVTALHTANVSDRSPYTSRHFWSHASTPLASPIFPAVCVAKGPAMGRSDTSDLLPVLEEPFSWPAGSAAIYIRPAGCERKQNMTQMTVGSKSCYFFRKRSGKQEVVPHSRGPEDISPEYAAAWRPGANG</sequence>
<protein>
    <submittedName>
        <fullName evidence="1">Uncharacterized protein</fullName>
    </submittedName>
</protein>
<proteinExistence type="predicted"/>
<evidence type="ECO:0000313" key="2">
    <source>
        <dbReference type="Proteomes" id="UP000800200"/>
    </source>
</evidence>
<dbReference type="EMBL" id="ML994620">
    <property type="protein sequence ID" value="KAF2189750.1"/>
    <property type="molecule type" value="Genomic_DNA"/>
</dbReference>
<accession>A0A6A6EI06</accession>
<reference evidence="1" key="1">
    <citation type="journal article" date="2020" name="Stud. Mycol.">
        <title>101 Dothideomycetes genomes: a test case for predicting lifestyles and emergence of pathogens.</title>
        <authorList>
            <person name="Haridas S."/>
            <person name="Albert R."/>
            <person name="Binder M."/>
            <person name="Bloem J."/>
            <person name="Labutti K."/>
            <person name="Salamov A."/>
            <person name="Andreopoulos B."/>
            <person name="Baker S."/>
            <person name="Barry K."/>
            <person name="Bills G."/>
            <person name="Bluhm B."/>
            <person name="Cannon C."/>
            <person name="Castanera R."/>
            <person name="Culley D."/>
            <person name="Daum C."/>
            <person name="Ezra D."/>
            <person name="Gonzalez J."/>
            <person name="Henrissat B."/>
            <person name="Kuo A."/>
            <person name="Liang C."/>
            <person name="Lipzen A."/>
            <person name="Lutzoni F."/>
            <person name="Magnuson J."/>
            <person name="Mondo S."/>
            <person name="Nolan M."/>
            <person name="Ohm R."/>
            <person name="Pangilinan J."/>
            <person name="Park H.-J."/>
            <person name="Ramirez L."/>
            <person name="Alfaro M."/>
            <person name="Sun H."/>
            <person name="Tritt A."/>
            <person name="Yoshinaga Y."/>
            <person name="Zwiers L.-H."/>
            <person name="Turgeon B."/>
            <person name="Goodwin S."/>
            <person name="Spatafora J."/>
            <person name="Crous P."/>
            <person name="Grigoriev I."/>
        </authorList>
    </citation>
    <scope>NUCLEOTIDE SEQUENCE</scope>
    <source>
        <strain evidence="1">CBS 207.26</strain>
    </source>
</reference>
<dbReference type="AlphaFoldDB" id="A0A6A6EI06"/>
<name>A0A6A6EI06_9PEZI</name>
<organism evidence="1 2">
    <name type="scientific">Zopfia rhizophila CBS 207.26</name>
    <dbReference type="NCBI Taxonomy" id="1314779"/>
    <lineage>
        <taxon>Eukaryota</taxon>
        <taxon>Fungi</taxon>
        <taxon>Dikarya</taxon>
        <taxon>Ascomycota</taxon>
        <taxon>Pezizomycotina</taxon>
        <taxon>Dothideomycetes</taxon>
        <taxon>Dothideomycetes incertae sedis</taxon>
        <taxon>Zopfiaceae</taxon>
        <taxon>Zopfia</taxon>
    </lineage>
</organism>